<evidence type="ECO:0000313" key="2">
    <source>
        <dbReference type="EMBL" id="CRY97598.1"/>
    </source>
</evidence>
<dbReference type="SUPFAM" id="SSF47598">
    <property type="entry name" value="Ribbon-helix-helix"/>
    <property type="match status" value="1"/>
</dbReference>
<accession>A0A0H5Q6R1</accession>
<dbReference type="InterPro" id="IPR010985">
    <property type="entry name" value="Ribbon_hlx_hlx"/>
</dbReference>
<keyword evidence="1" id="KW-1277">Toxin-antitoxin system</keyword>
<keyword evidence="2" id="KW-0614">Plasmid</keyword>
<dbReference type="Pfam" id="PF08681">
    <property type="entry name" value="TacA1"/>
    <property type="match status" value="1"/>
</dbReference>
<protein>
    <submittedName>
        <fullName evidence="2">Uncharacterized protein</fullName>
    </submittedName>
</protein>
<reference evidence="2" key="1">
    <citation type="submission" date="2015-06" db="EMBL/GenBank/DDBJ databases">
        <authorList>
            <person name="Joergensen T."/>
        </authorList>
    </citation>
    <scope>NUCLEOTIDE SEQUENCE</scope>
    <source>
        <plasmid evidence="2">pRGFK1658</plasmid>
    </source>
</reference>
<sequence>MDTRIQFRISEDQKQLAQEAARLRGKTLSEACREFAEQLASEAVKMTPHEKWLKRKVDEAFDKVDSGEANFTSHSEVKSLMEMKKEEIRSKYKA</sequence>
<dbReference type="EMBL" id="LN854163">
    <property type="protein sequence ID" value="CRY97598.1"/>
    <property type="molecule type" value="Genomic_DNA"/>
</dbReference>
<reference evidence="2" key="2">
    <citation type="submission" date="2015-07" db="EMBL/GenBank/DDBJ databases">
        <title>Plasmids, circular viruses and viroids from rat gut.</title>
        <authorList>
            <person name="Jorgensen T.J."/>
            <person name="Hansen M.A."/>
            <person name="Xu Z."/>
            <person name="Tabak M.A."/>
            <person name="Sorensen S.J."/>
            <person name="Hansen L.H."/>
        </authorList>
    </citation>
    <scope>NUCLEOTIDE SEQUENCE</scope>
    <source>
        <plasmid evidence="2">pRGFK1658</plasmid>
    </source>
</reference>
<name>A0A0H5Q6R1_9ZZZZ</name>
<evidence type="ECO:0000256" key="1">
    <source>
        <dbReference type="ARBA" id="ARBA00022649"/>
    </source>
</evidence>
<dbReference type="InterPro" id="IPR014795">
    <property type="entry name" value="TacA_1-like"/>
</dbReference>
<geneLocation type="plasmid" evidence="2">
    <name>pRGFK1658</name>
</geneLocation>
<dbReference type="AlphaFoldDB" id="A0A0H5Q6R1"/>
<dbReference type="Gene3D" id="1.20.5.780">
    <property type="entry name" value="Single helix bin"/>
    <property type="match status" value="1"/>
</dbReference>
<proteinExistence type="predicted"/>
<dbReference type="GO" id="GO:0006355">
    <property type="term" value="P:regulation of DNA-templated transcription"/>
    <property type="evidence" value="ECO:0007669"/>
    <property type="project" value="InterPro"/>
</dbReference>
<organism evidence="2">
    <name type="scientific">uncultured prokaryote</name>
    <dbReference type="NCBI Taxonomy" id="198431"/>
    <lineage>
        <taxon>unclassified sequences</taxon>
        <taxon>environmental samples</taxon>
    </lineage>
</organism>